<dbReference type="HOGENOM" id="CLU_034763_2_0_1"/>
<feature type="domain" description="AB hydrolase-1" evidence="1">
    <location>
        <begin position="79"/>
        <end position="334"/>
    </location>
</feature>
<dbReference type="Pfam" id="PF12697">
    <property type="entry name" value="Abhydrolase_6"/>
    <property type="match status" value="1"/>
</dbReference>
<dbReference type="EMBL" id="KB446559">
    <property type="protein sequence ID" value="EME81785.1"/>
    <property type="molecule type" value="Genomic_DNA"/>
</dbReference>
<organism evidence="2 3">
    <name type="scientific">Pseudocercospora fijiensis (strain CIRAD86)</name>
    <name type="common">Black leaf streak disease fungus</name>
    <name type="synonym">Mycosphaerella fijiensis</name>
    <dbReference type="NCBI Taxonomy" id="383855"/>
    <lineage>
        <taxon>Eukaryota</taxon>
        <taxon>Fungi</taxon>
        <taxon>Dikarya</taxon>
        <taxon>Ascomycota</taxon>
        <taxon>Pezizomycotina</taxon>
        <taxon>Dothideomycetes</taxon>
        <taxon>Dothideomycetidae</taxon>
        <taxon>Mycosphaerellales</taxon>
        <taxon>Mycosphaerellaceae</taxon>
        <taxon>Pseudocercospora</taxon>
    </lineage>
</organism>
<dbReference type="OrthoDB" id="190201at2759"/>
<dbReference type="RefSeq" id="XP_007926972.1">
    <property type="nucleotide sequence ID" value="XM_007928781.1"/>
</dbReference>
<dbReference type="GeneID" id="19338884"/>
<dbReference type="eggNOG" id="ENOG502RXAR">
    <property type="taxonomic scope" value="Eukaryota"/>
</dbReference>
<name>M2YVS3_PSEFD</name>
<protein>
    <recommendedName>
        <fullName evidence="1">AB hydrolase-1 domain-containing protein</fullName>
    </recommendedName>
</protein>
<proteinExistence type="predicted"/>
<dbReference type="Proteomes" id="UP000016932">
    <property type="component" value="Unassembled WGS sequence"/>
</dbReference>
<gene>
    <name evidence="2" type="ORF">MYCFIDRAFT_32930</name>
</gene>
<dbReference type="SUPFAM" id="SSF53474">
    <property type="entry name" value="alpha/beta-Hydrolases"/>
    <property type="match status" value="1"/>
</dbReference>
<keyword evidence="3" id="KW-1185">Reference proteome</keyword>
<dbReference type="InterPro" id="IPR000073">
    <property type="entry name" value="AB_hydrolase_1"/>
</dbReference>
<dbReference type="AlphaFoldDB" id="M2YVS3"/>
<dbReference type="VEuPathDB" id="FungiDB:MYCFIDRAFT_32930"/>
<evidence type="ECO:0000313" key="2">
    <source>
        <dbReference type="EMBL" id="EME81785.1"/>
    </source>
</evidence>
<evidence type="ECO:0000259" key="1">
    <source>
        <dbReference type="Pfam" id="PF12697"/>
    </source>
</evidence>
<evidence type="ECO:0000313" key="3">
    <source>
        <dbReference type="Proteomes" id="UP000016932"/>
    </source>
</evidence>
<dbReference type="KEGG" id="pfj:MYCFIDRAFT_32930"/>
<sequence>MCVSGIVEVNAATPKNLVFDYELPKNQSQAAEWTVDGLTASSGLPDSVITGTQNVEGTFDIGATLCLPNNNTKPSTVQILTHGFGFDRYYWVRRLHPDFAPGYSWVDIAAQHGFATLYYDRLGVGESDTPDALNIVQAPLEVEIAHHLISMLKSGYFGLEFSKVVGVGHSFGSGITQGVTTQYPQDLNAAILTGFSLNTTGRNSFLAALNLEIASLNAPYRFASTPPGYLVSSTIVSQQIAFFKSPGFDPAILHSVESSKATGTIGEFFSLGVVVAPATEFEGPVAVINGVNDLPFCAGDCRYPVDLAEAVLPVLYPAAKNKDTYLAPNAGHGLNQHYTAGRAFVFAQEFLEKVL</sequence>
<accession>M2YVS3</accession>
<dbReference type="Gene3D" id="3.40.50.1820">
    <property type="entry name" value="alpha/beta hydrolase"/>
    <property type="match status" value="1"/>
</dbReference>
<dbReference type="InterPro" id="IPR029058">
    <property type="entry name" value="AB_hydrolase_fold"/>
</dbReference>
<reference evidence="2 3" key="1">
    <citation type="journal article" date="2012" name="PLoS Pathog.">
        <title>Diverse lifestyles and strategies of plant pathogenesis encoded in the genomes of eighteen Dothideomycetes fungi.</title>
        <authorList>
            <person name="Ohm R.A."/>
            <person name="Feau N."/>
            <person name="Henrissat B."/>
            <person name="Schoch C.L."/>
            <person name="Horwitz B.A."/>
            <person name="Barry K.W."/>
            <person name="Condon B.J."/>
            <person name="Copeland A.C."/>
            <person name="Dhillon B."/>
            <person name="Glaser F."/>
            <person name="Hesse C.N."/>
            <person name="Kosti I."/>
            <person name="LaButti K."/>
            <person name="Lindquist E.A."/>
            <person name="Lucas S."/>
            <person name="Salamov A.A."/>
            <person name="Bradshaw R.E."/>
            <person name="Ciuffetti L."/>
            <person name="Hamelin R.C."/>
            <person name="Kema G.H.J."/>
            <person name="Lawrence C."/>
            <person name="Scott J.A."/>
            <person name="Spatafora J.W."/>
            <person name="Turgeon B.G."/>
            <person name="de Wit P.J.G.M."/>
            <person name="Zhong S."/>
            <person name="Goodwin S.B."/>
            <person name="Grigoriev I.V."/>
        </authorList>
    </citation>
    <scope>NUCLEOTIDE SEQUENCE [LARGE SCALE GENOMIC DNA]</scope>
    <source>
        <strain evidence="2 3">CIRAD86</strain>
    </source>
</reference>